<evidence type="ECO:0000313" key="18">
    <source>
        <dbReference type="EMBL" id="WAQ83803.1"/>
    </source>
</evidence>
<proteinExistence type="inferred from homology"/>
<evidence type="ECO:0000256" key="14">
    <source>
        <dbReference type="SAM" id="MobiDB-lite"/>
    </source>
</evidence>
<evidence type="ECO:0000256" key="15">
    <source>
        <dbReference type="SAM" id="Phobius"/>
    </source>
</evidence>
<dbReference type="InterPro" id="IPR044565">
    <property type="entry name" value="Sec22"/>
</dbReference>
<dbReference type="EMBL" id="CP110424">
    <property type="protein sequence ID" value="WAQ83803.1"/>
    <property type="molecule type" value="Genomic_DNA"/>
</dbReference>
<dbReference type="PROSITE" id="PS50859">
    <property type="entry name" value="LONGIN"/>
    <property type="match status" value="1"/>
</dbReference>
<comment type="similarity">
    <text evidence="3">Belongs to the synaptobrevin family.</text>
</comment>
<dbReference type="CDD" id="cd14824">
    <property type="entry name" value="Longin"/>
    <property type="match status" value="1"/>
</dbReference>
<dbReference type="InterPro" id="IPR010908">
    <property type="entry name" value="Longin_dom"/>
</dbReference>
<evidence type="ECO:0000256" key="7">
    <source>
        <dbReference type="ARBA" id="ARBA00022927"/>
    </source>
</evidence>
<name>A0ABY7CHJ0_9BASI</name>
<feature type="region of interest" description="Disordered" evidence="14">
    <location>
        <begin position="87"/>
        <end position="133"/>
    </location>
</feature>
<dbReference type="SUPFAM" id="SSF64356">
    <property type="entry name" value="SNARE-like"/>
    <property type="match status" value="1"/>
</dbReference>
<dbReference type="RefSeq" id="XP_053019358.1">
    <property type="nucleotide sequence ID" value="XM_053168117.1"/>
</dbReference>
<evidence type="ECO:0000256" key="2">
    <source>
        <dbReference type="ARBA" id="ARBA00004409"/>
    </source>
</evidence>
<feature type="domain" description="Longin" evidence="16">
    <location>
        <begin position="170"/>
        <end position="283"/>
    </location>
</feature>
<dbReference type="InterPro" id="IPR042855">
    <property type="entry name" value="V_SNARE_CC"/>
</dbReference>
<feature type="domain" description="V-SNARE coiled-coil homology" evidence="17">
    <location>
        <begin position="298"/>
        <end position="358"/>
    </location>
</feature>
<evidence type="ECO:0000256" key="13">
    <source>
        <dbReference type="PROSITE-ProRule" id="PRU00290"/>
    </source>
</evidence>
<dbReference type="PANTHER" id="PTHR45837">
    <property type="entry name" value="VESICLE-TRAFFICKING PROTEIN SEC22B"/>
    <property type="match status" value="1"/>
</dbReference>
<gene>
    <name evidence="18" type="ORF">PtA15_4A252</name>
</gene>
<keyword evidence="9" id="KW-0333">Golgi apparatus</keyword>
<evidence type="ECO:0000256" key="6">
    <source>
        <dbReference type="ARBA" id="ARBA00022824"/>
    </source>
</evidence>
<comment type="subcellular location">
    <subcellularLocation>
        <location evidence="1">Endoplasmic reticulum membrane</location>
        <topology evidence="1">Single-pass type IV membrane protein</topology>
    </subcellularLocation>
    <subcellularLocation>
        <location evidence="2">Golgi apparatus membrane</location>
        <topology evidence="2">Single-pass type IV membrane protein</topology>
    </subcellularLocation>
</comment>
<keyword evidence="5 15" id="KW-0812">Transmembrane</keyword>
<dbReference type="Pfam" id="PF13774">
    <property type="entry name" value="Longin"/>
    <property type="match status" value="1"/>
</dbReference>
<sequence length="379" mass="43174">MSIIPVGLSPTCLTVQDHILDPHIRLAQPGMADTSNSDVILRQPPQIFPIQIPEHLNLFNVNQLVSAHQCLDLGSYLPHPTLAGLLFPPPPPKKTKSKQPSAAVVIEDESASKPEETTTQARKKPQRKDQSQVFAGVKQVASRTVKQSPPTKTQVIFTATRIKTMVLSTLLARISDGLPLAASVDDEQTENDLSEYRQQAKLIFRRLNETSETRCSIESGKYTLHYVISNAVVYLCIAAKSYPRKLAFSYLDELSKEFERSYSSELSKPNLRPYAFVKFDTFIQRTKKLYQDTRTQSNLDRLNEDLGEVTRVMTKNMEDLLWRGDSLDRMSTMSSSLRDESLKYRKAARQINIDAFYRKWAPVGVIGIMFLFVVWWRFW</sequence>
<accession>A0ABY7CHJ0</accession>
<feature type="transmembrane region" description="Helical" evidence="15">
    <location>
        <begin position="360"/>
        <end position="378"/>
    </location>
</feature>
<evidence type="ECO:0000256" key="1">
    <source>
        <dbReference type="ARBA" id="ARBA00004163"/>
    </source>
</evidence>
<evidence type="ECO:0000256" key="4">
    <source>
        <dbReference type="ARBA" id="ARBA00022448"/>
    </source>
</evidence>
<dbReference type="SMART" id="SM01270">
    <property type="entry name" value="Longin"/>
    <property type="match status" value="1"/>
</dbReference>
<evidence type="ECO:0000256" key="11">
    <source>
        <dbReference type="ARBA" id="ARBA00023136"/>
    </source>
</evidence>
<evidence type="ECO:0000256" key="10">
    <source>
        <dbReference type="ARBA" id="ARBA00023054"/>
    </source>
</evidence>
<keyword evidence="4" id="KW-0813">Transport</keyword>
<evidence type="ECO:0000256" key="9">
    <source>
        <dbReference type="ARBA" id="ARBA00023034"/>
    </source>
</evidence>
<dbReference type="SUPFAM" id="SSF58038">
    <property type="entry name" value="SNARE fusion complex"/>
    <property type="match status" value="1"/>
</dbReference>
<keyword evidence="7" id="KW-0653">Protein transport</keyword>
<dbReference type="Gene3D" id="1.20.5.110">
    <property type="match status" value="1"/>
</dbReference>
<evidence type="ECO:0000259" key="17">
    <source>
        <dbReference type="PROSITE" id="PS50892"/>
    </source>
</evidence>
<protein>
    <recommendedName>
        <fullName evidence="12">Protein transport protein SEC22</fullName>
    </recommendedName>
</protein>
<keyword evidence="10 13" id="KW-0175">Coiled coil</keyword>
<dbReference type="Proteomes" id="UP001164743">
    <property type="component" value="Chromosome 4A"/>
</dbReference>
<dbReference type="PROSITE" id="PS50892">
    <property type="entry name" value="V_SNARE"/>
    <property type="match status" value="1"/>
</dbReference>
<dbReference type="Gene3D" id="3.30.450.50">
    <property type="entry name" value="Longin domain"/>
    <property type="match status" value="1"/>
</dbReference>
<evidence type="ECO:0000259" key="16">
    <source>
        <dbReference type="PROSITE" id="PS50859"/>
    </source>
</evidence>
<keyword evidence="11 15" id="KW-0472">Membrane</keyword>
<evidence type="ECO:0000256" key="8">
    <source>
        <dbReference type="ARBA" id="ARBA00022989"/>
    </source>
</evidence>
<evidence type="ECO:0000256" key="3">
    <source>
        <dbReference type="ARBA" id="ARBA00008025"/>
    </source>
</evidence>
<reference evidence="18" key="1">
    <citation type="submission" date="2022-10" db="EMBL/GenBank/DDBJ databases">
        <title>Puccinia triticina Genome sequencing and assembly.</title>
        <authorList>
            <person name="Li C."/>
        </authorList>
    </citation>
    <scope>NUCLEOTIDE SEQUENCE</scope>
    <source>
        <strain evidence="18">Pt15</strain>
    </source>
</reference>
<dbReference type="InterPro" id="IPR011012">
    <property type="entry name" value="Longin-like_dom_sf"/>
</dbReference>
<dbReference type="Pfam" id="PF00957">
    <property type="entry name" value="Synaptobrevin"/>
    <property type="match status" value="1"/>
</dbReference>
<dbReference type="CDD" id="cd15866">
    <property type="entry name" value="R-SNARE_SEC22"/>
    <property type="match status" value="1"/>
</dbReference>
<evidence type="ECO:0000256" key="12">
    <source>
        <dbReference type="ARBA" id="ARBA00024249"/>
    </source>
</evidence>
<keyword evidence="6" id="KW-0256">Endoplasmic reticulum</keyword>
<dbReference type="GeneID" id="77809012"/>
<evidence type="ECO:0000313" key="19">
    <source>
        <dbReference type="Proteomes" id="UP001164743"/>
    </source>
</evidence>
<evidence type="ECO:0000256" key="5">
    <source>
        <dbReference type="ARBA" id="ARBA00022692"/>
    </source>
</evidence>
<keyword evidence="19" id="KW-1185">Reference proteome</keyword>
<organism evidence="18 19">
    <name type="scientific">Puccinia triticina</name>
    <dbReference type="NCBI Taxonomy" id="208348"/>
    <lineage>
        <taxon>Eukaryota</taxon>
        <taxon>Fungi</taxon>
        <taxon>Dikarya</taxon>
        <taxon>Basidiomycota</taxon>
        <taxon>Pucciniomycotina</taxon>
        <taxon>Pucciniomycetes</taxon>
        <taxon>Pucciniales</taxon>
        <taxon>Pucciniaceae</taxon>
        <taxon>Puccinia</taxon>
    </lineage>
</organism>
<keyword evidence="8 15" id="KW-1133">Transmembrane helix</keyword>